<dbReference type="Gene3D" id="1.10.3720.10">
    <property type="entry name" value="MetI-like"/>
    <property type="match status" value="1"/>
</dbReference>
<keyword evidence="6 8" id="KW-1133">Transmembrane helix</keyword>
<dbReference type="InterPro" id="IPR035906">
    <property type="entry name" value="MetI-like_sf"/>
</dbReference>
<sequence length="297" mass="34070">MQYFLNFKLFDSAKWLTLSKRTAIFLFFAAIYFPWLTIVFLSFKETNEKGIISTDLSDVTQKWTFQNYFDLFSLQPGKNDSFWRSLWNSLTIAFASVCPALWISIISSFAIWKKGGRLKPLVFKISNLSISSPEIIQGLSFMLLFSAVLLPLGFNFGFPTIILSHIAFLVPYGIILIYPKLEKLNKKLLLASFDLNCGEIETLLKVIIPQLKGSIILSFLVLTLLSMDDFIITNLVKGRIITLTTQMYTMKKGVKVWALTFGSLLLLGSMFFFFVIKPCFKFRRKRNKSNISLLNFL</sequence>
<dbReference type="InterPro" id="IPR051789">
    <property type="entry name" value="Bact_Polyamine_Transport"/>
</dbReference>
<feature type="transmembrane region" description="Helical" evidence="8">
    <location>
        <begin position="215"/>
        <end position="236"/>
    </location>
</feature>
<dbReference type="RefSeq" id="WP_013608771.1">
    <property type="nucleotide sequence ID" value="NC_015153.1"/>
</dbReference>
<evidence type="ECO:0000256" key="5">
    <source>
        <dbReference type="ARBA" id="ARBA00022692"/>
    </source>
</evidence>
<feature type="domain" description="ABC transmembrane type-1" evidence="9">
    <location>
        <begin position="86"/>
        <end position="276"/>
    </location>
</feature>
<proteinExistence type="inferred from homology"/>
<dbReference type="AlphaFoldDB" id="F0V2T6"/>
<dbReference type="SUPFAM" id="SSF161098">
    <property type="entry name" value="MetI-like"/>
    <property type="match status" value="1"/>
</dbReference>
<keyword evidence="4" id="KW-1003">Cell membrane</keyword>
<feature type="transmembrane region" description="Helical" evidence="8">
    <location>
        <begin position="160"/>
        <end position="178"/>
    </location>
</feature>
<comment type="similarity">
    <text evidence="2">Belongs to the binding-protein-dependent transport system permease family. CysTW subfamily.</text>
</comment>
<evidence type="ECO:0000256" key="7">
    <source>
        <dbReference type="ARBA" id="ARBA00023136"/>
    </source>
</evidence>
<dbReference type="KEGG" id="msk:MSUIS_00650"/>
<feature type="transmembrane region" description="Helical" evidence="8">
    <location>
        <begin position="23"/>
        <end position="43"/>
    </location>
</feature>
<dbReference type="HOGENOM" id="CLU_016047_3_0_14"/>
<keyword evidence="7 8" id="KW-0472">Membrane</keyword>
<keyword evidence="5 8" id="KW-0812">Transmembrane</keyword>
<dbReference type="InterPro" id="IPR000515">
    <property type="entry name" value="MetI-like"/>
</dbReference>
<feature type="transmembrane region" description="Helical" evidence="8">
    <location>
        <begin position="90"/>
        <end position="112"/>
    </location>
</feature>
<dbReference type="PANTHER" id="PTHR43848">
    <property type="entry name" value="PUTRESCINE TRANSPORT SYSTEM PERMEASE PROTEIN POTI"/>
    <property type="match status" value="1"/>
</dbReference>
<gene>
    <name evidence="10" type="primary">potC</name>
    <name evidence="10" type="ORF">MSUIS_00650</name>
</gene>
<comment type="subcellular location">
    <subcellularLocation>
        <location evidence="1">Cell membrane</location>
        <topology evidence="1">Multi-pass membrane protein</topology>
    </subcellularLocation>
</comment>
<evidence type="ECO:0000256" key="4">
    <source>
        <dbReference type="ARBA" id="ARBA00022475"/>
    </source>
</evidence>
<dbReference type="OrthoDB" id="9782004at2"/>
<organism evidence="10 11">
    <name type="scientific">Mycoplasma suis (strain KI_3806)</name>
    <dbReference type="NCBI Taxonomy" id="708248"/>
    <lineage>
        <taxon>Bacteria</taxon>
        <taxon>Bacillati</taxon>
        <taxon>Mycoplasmatota</taxon>
        <taxon>Mollicutes</taxon>
        <taxon>Mycoplasmataceae</taxon>
        <taxon>Mycoplasma</taxon>
    </lineage>
</organism>
<dbReference type="Proteomes" id="UP000008645">
    <property type="component" value="Chromosome"/>
</dbReference>
<name>F0V2T6_MYCS3</name>
<keyword evidence="3" id="KW-0813">Transport</keyword>
<dbReference type="EMBL" id="FQ790233">
    <property type="protein sequence ID" value="CBZ40158.1"/>
    <property type="molecule type" value="Genomic_DNA"/>
</dbReference>
<feature type="transmembrane region" description="Helical" evidence="8">
    <location>
        <begin position="256"/>
        <end position="276"/>
    </location>
</feature>
<evidence type="ECO:0000256" key="1">
    <source>
        <dbReference type="ARBA" id="ARBA00004651"/>
    </source>
</evidence>
<evidence type="ECO:0000313" key="10">
    <source>
        <dbReference type="EMBL" id="CBZ40158.1"/>
    </source>
</evidence>
<reference evidence="10 11" key="1">
    <citation type="journal article" date="2011" name="J. Bacteriol.">
        <title>Complete genome sequence of the hemotrophic Mycoplasma suis strain KI3806.</title>
        <authorList>
            <person name="Oehlerking J."/>
            <person name="Kube M."/>
            <person name="Felder K.M."/>
            <person name="Matter D."/>
            <person name="Wittenbrink M.M."/>
            <person name="Schwarzenbach S."/>
            <person name="Kramer M.M."/>
            <person name="Hoelzle K."/>
            <person name="Hoelzle L.E."/>
        </authorList>
    </citation>
    <scope>NUCLEOTIDE SEQUENCE [LARGE SCALE GENOMIC DNA]</scope>
    <source>
        <strain evidence="11">KI_3806</strain>
    </source>
</reference>
<feature type="transmembrane region" description="Helical" evidence="8">
    <location>
        <begin position="133"/>
        <end position="154"/>
    </location>
</feature>
<dbReference type="PROSITE" id="PS50928">
    <property type="entry name" value="ABC_TM1"/>
    <property type="match status" value="1"/>
</dbReference>
<accession>F0V2T6</accession>
<evidence type="ECO:0000256" key="6">
    <source>
        <dbReference type="ARBA" id="ARBA00022989"/>
    </source>
</evidence>
<dbReference type="GO" id="GO:0005886">
    <property type="term" value="C:plasma membrane"/>
    <property type="evidence" value="ECO:0007669"/>
    <property type="project" value="UniProtKB-SubCell"/>
</dbReference>
<dbReference type="PANTHER" id="PTHR43848:SF2">
    <property type="entry name" value="PUTRESCINE TRANSPORT SYSTEM PERMEASE PROTEIN POTI"/>
    <property type="match status" value="1"/>
</dbReference>
<dbReference type="GO" id="GO:0055085">
    <property type="term" value="P:transmembrane transport"/>
    <property type="evidence" value="ECO:0007669"/>
    <property type="project" value="InterPro"/>
</dbReference>
<protein>
    <submittedName>
        <fullName evidence="10">Spermidine/putrescine transport system permease PotC, ABC-type</fullName>
    </submittedName>
</protein>
<evidence type="ECO:0000256" key="2">
    <source>
        <dbReference type="ARBA" id="ARBA00007069"/>
    </source>
</evidence>
<evidence type="ECO:0000256" key="3">
    <source>
        <dbReference type="ARBA" id="ARBA00022448"/>
    </source>
</evidence>
<evidence type="ECO:0000313" key="11">
    <source>
        <dbReference type="Proteomes" id="UP000008645"/>
    </source>
</evidence>
<evidence type="ECO:0000259" key="9">
    <source>
        <dbReference type="PROSITE" id="PS50928"/>
    </source>
</evidence>
<evidence type="ECO:0000256" key="8">
    <source>
        <dbReference type="SAM" id="Phobius"/>
    </source>
</evidence>